<feature type="domain" description="ABC transporter" evidence="10">
    <location>
        <begin position="328"/>
        <end position="589"/>
    </location>
</feature>
<dbReference type="InterPro" id="IPR013525">
    <property type="entry name" value="ABC2_TM"/>
</dbReference>
<organism evidence="11 12">
    <name type="scientific">Mycena sanguinolenta</name>
    <dbReference type="NCBI Taxonomy" id="230812"/>
    <lineage>
        <taxon>Eukaryota</taxon>
        <taxon>Fungi</taxon>
        <taxon>Dikarya</taxon>
        <taxon>Basidiomycota</taxon>
        <taxon>Agaricomycotina</taxon>
        <taxon>Agaricomycetes</taxon>
        <taxon>Agaricomycetidae</taxon>
        <taxon>Agaricales</taxon>
        <taxon>Marasmiineae</taxon>
        <taxon>Mycenaceae</taxon>
        <taxon>Mycena</taxon>
    </lineage>
</organism>
<dbReference type="SMART" id="SM00382">
    <property type="entry name" value="AAA"/>
    <property type="match status" value="1"/>
</dbReference>
<evidence type="ECO:0000256" key="9">
    <source>
        <dbReference type="SAM" id="SignalP"/>
    </source>
</evidence>
<dbReference type="Pfam" id="PF00005">
    <property type="entry name" value="ABC_tran"/>
    <property type="match status" value="1"/>
</dbReference>
<name>A0A8H6YDN2_9AGAR</name>
<dbReference type="GO" id="GO:0140359">
    <property type="term" value="F:ABC-type transporter activity"/>
    <property type="evidence" value="ECO:0007669"/>
    <property type="project" value="InterPro"/>
</dbReference>
<feature type="transmembrane region" description="Helical" evidence="8">
    <location>
        <begin position="285"/>
        <end position="308"/>
    </location>
</feature>
<dbReference type="AlphaFoldDB" id="A0A8H6YDN2"/>
<keyword evidence="6 8" id="KW-1133">Transmembrane helix</keyword>
<dbReference type="PROSITE" id="PS50893">
    <property type="entry name" value="ABC_TRANSPORTER_2"/>
    <property type="match status" value="1"/>
</dbReference>
<evidence type="ECO:0000256" key="5">
    <source>
        <dbReference type="ARBA" id="ARBA00022840"/>
    </source>
</evidence>
<accession>A0A8H6YDN2</accession>
<sequence>MTRLAVFLFLVGLVNAQASCANYGTQNGSSCSCPTGFGNSTCATPACGGDIFQGSHRALAPQGNVSDSTCSCEAGWGGLGCNVCTTSTACQTAYSASGSAPSTTQQISGSQTGQNSSLTCNTAARVYAASQMSCQVQNPTLAALFPLAANLNIMRTLTPGLSPLPNTTSTASPTRARKTSLGGNTNWACQNLECTCIPGTQFCGAGITDLTGTINGLSGSLGINCANSTTCSFQEATLSAVFGSAGLSLNGCTFGECVAQSVIDTATSGNSTAGGSTGKELSGGVIGGLATVGGLVLIALVFLVFGLIKQHSARRAKPTVADGNGFAVEWSRVSYVVPSPRSWFGKRGQGTDDDKVVLDTVSGRVTPGQMMAILGPSGAGKTTLVEILAGKRKSGTTTGTVTFPSTGPSGAALRVGFVPQQDVLPPMLTVYEALLFAARLRLPENVSDTEKRERVEGIMQKLGIEPLRNVRIGWGGDVGGGKARGISGGEMRRVTIGLELIASPDVLILDEPTSGLDSVSASRVANVLHAIAHDPENPIPVIASIHQPSSQLYQIFDTILVMSHGRVLYSGAGSLAPADYFAREAAGIAPPYQQGYNVADYLLEVASDPPVALFQLQGGKDESDRSETASAEKRALAGETASPNAAVAGSSNYAATFLTQLEYLCGREWKILRRDKSLFFTHIAVAAVLGVFCGGLYFKTGITIAGFQSRVGSLFFLGALIAFSSLSALYNVVEIRPLFLRERSSSYYSPTAWLLSRLIFDVVPLRIIPTIIVSTITYWMAGLAHDAAHYFKFLFILVLYTLAMTLFNFLLGTFFRNGGIAILLSALTALYQMTFAGFFVHLDSIPPVLRWLQWMCPLKYCLEALAVNEVGSGLMIQDTLSGVPINVSASLIMNLLFGFGDNNYYRDVLVLFAFIAGFGVGVIVIVWLRVRERR</sequence>
<feature type="transmembrane region" description="Helical" evidence="8">
    <location>
        <begin position="710"/>
        <end position="733"/>
    </location>
</feature>
<dbReference type="GO" id="GO:0016887">
    <property type="term" value="F:ATP hydrolysis activity"/>
    <property type="evidence" value="ECO:0007669"/>
    <property type="project" value="InterPro"/>
</dbReference>
<reference evidence="11" key="1">
    <citation type="submission" date="2020-05" db="EMBL/GenBank/DDBJ databases">
        <title>Mycena genomes resolve the evolution of fungal bioluminescence.</title>
        <authorList>
            <person name="Tsai I.J."/>
        </authorList>
    </citation>
    <scope>NUCLEOTIDE SEQUENCE</scope>
    <source>
        <strain evidence="11">160909Yilan</strain>
    </source>
</reference>
<feature type="transmembrane region" description="Helical" evidence="8">
    <location>
        <begin position="793"/>
        <end position="815"/>
    </location>
</feature>
<keyword evidence="4" id="KW-0547">Nucleotide-binding</keyword>
<dbReference type="GO" id="GO:0005524">
    <property type="term" value="F:ATP binding"/>
    <property type="evidence" value="ECO:0007669"/>
    <property type="project" value="UniProtKB-KW"/>
</dbReference>
<proteinExistence type="predicted"/>
<dbReference type="GO" id="GO:0016020">
    <property type="term" value="C:membrane"/>
    <property type="evidence" value="ECO:0007669"/>
    <property type="project" value="UniProtKB-SubCell"/>
</dbReference>
<dbReference type="Proteomes" id="UP000623467">
    <property type="component" value="Unassembled WGS sequence"/>
</dbReference>
<evidence type="ECO:0000256" key="1">
    <source>
        <dbReference type="ARBA" id="ARBA00004141"/>
    </source>
</evidence>
<keyword evidence="9" id="KW-0732">Signal</keyword>
<evidence type="ECO:0000256" key="7">
    <source>
        <dbReference type="ARBA" id="ARBA00023136"/>
    </source>
</evidence>
<evidence type="ECO:0000259" key="10">
    <source>
        <dbReference type="PROSITE" id="PS50893"/>
    </source>
</evidence>
<dbReference type="InterPro" id="IPR050352">
    <property type="entry name" value="ABCG_transporters"/>
</dbReference>
<evidence type="ECO:0000256" key="3">
    <source>
        <dbReference type="ARBA" id="ARBA00022692"/>
    </source>
</evidence>
<keyword evidence="12" id="KW-1185">Reference proteome</keyword>
<dbReference type="Gene3D" id="3.40.50.300">
    <property type="entry name" value="P-loop containing nucleotide triphosphate hydrolases"/>
    <property type="match status" value="1"/>
</dbReference>
<feature type="signal peptide" evidence="9">
    <location>
        <begin position="1"/>
        <end position="16"/>
    </location>
</feature>
<dbReference type="InterPro" id="IPR003593">
    <property type="entry name" value="AAA+_ATPase"/>
</dbReference>
<protein>
    <submittedName>
        <fullName evidence="11">Abc transporter</fullName>
    </submittedName>
</protein>
<evidence type="ECO:0000256" key="2">
    <source>
        <dbReference type="ARBA" id="ARBA00022448"/>
    </source>
</evidence>
<evidence type="ECO:0000256" key="6">
    <source>
        <dbReference type="ARBA" id="ARBA00022989"/>
    </source>
</evidence>
<feature type="transmembrane region" description="Helical" evidence="8">
    <location>
        <begin position="677"/>
        <end position="698"/>
    </location>
</feature>
<evidence type="ECO:0000256" key="8">
    <source>
        <dbReference type="SAM" id="Phobius"/>
    </source>
</evidence>
<feature type="transmembrane region" description="Helical" evidence="8">
    <location>
        <begin position="822"/>
        <end position="842"/>
    </location>
</feature>
<keyword evidence="2" id="KW-0813">Transport</keyword>
<dbReference type="EMBL" id="JACAZH010000009">
    <property type="protein sequence ID" value="KAF7359175.1"/>
    <property type="molecule type" value="Genomic_DNA"/>
</dbReference>
<feature type="transmembrane region" description="Helical" evidence="8">
    <location>
        <begin position="908"/>
        <end position="928"/>
    </location>
</feature>
<dbReference type="SUPFAM" id="SSF52540">
    <property type="entry name" value="P-loop containing nucleoside triphosphate hydrolases"/>
    <property type="match status" value="1"/>
</dbReference>
<dbReference type="PROSITE" id="PS51257">
    <property type="entry name" value="PROKAR_LIPOPROTEIN"/>
    <property type="match status" value="1"/>
</dbReference>
<keyword evidence="5" id="KW-0067">ATP-binding</keyword>
<feature type="chain" id="PRO_5034931104" evidence="9">
    <location>
        <begin position="17"/>
        <end position="934"/>
    </location>
</feature>
<evidence type="ECO:0000313" key="11">
    <source>
        <dbReference type="EMBL" id="KAF7359175.1"/>
    </source>
</evidence>
<dbReference type="PANTHER" id="PTHR48041">
    <property type="entry name" value="ABC TRANSPORTER G FAMILY MEMBER 28"/>
    <property type="match status" value="1"/>
</dbReference>
<dbReference type="InterPro" id="IPR017871">
    <property type="entry name" value="ABC_transporter-like_CS"/>
</dbReference>
<evidence type="ECO:0000313" key="12">
    <source>
        <dbReference type="Proteomes" id="UP000623467"/>
    </source>
</evidence>
<comment type="caution">
    <text evidence="11">The sequence shown here is derived from an EMBL/GenBank/DDBJ whole genome shotgun (WGS) entry which is preliminary data.</text>
</comment>
<dbReference type="InterPro" id="IPR027417">
    <property type="entry name" value="P-loop_NTPase"/>
</dbReference>
<gene>
    <name evidence="11" type="ORF">MSAN_01259200</name>
</gene>
<keyword evidence="7 8" id="KW-0472">Membrane</keyword>
<feature type="transmembrane region" description="Helical" evidence="8">
    <location>
        <begin position="754"/>
        <end position="781"/>
    </location>
</feature>
<dbReference type="PROSITE" id="PS00211">
    <property type="entry name" value="ABC_TRANSPORTER_1"/>
    <property type="match status" value="1"/>
</dbReference>
<evidence type="ECO:0000256" key="4">
    <source>
        <dbReference type="ARBA" id="ARBA00022741"/>
    </source>
</evidence>
<dbReference type="PANTHER" id="PTHR48041:SF139">
    <property type="entry name" value="PROTEIN SCARLET"/>
    <property type="match status" value="1"/>
</dbReference>
<dbReference type="OrthoDB" id="66620at2759"/>
<comment type="subcellular location">
    <subcellularLocation>
        <location evidence="1">Membrane</location>
        <topology evidence="1">Multi-pass membrane protein</topology>
    </subcellularLocation>
</comment>
<dbReference type="Pfam" id="PF01061">
    <property type="entry name" value="ABC2_membrane"/>
    <property type="match status" value="1"/>
</dbReference>
<dbReference type="InterPro" id="IPR003439">
    <property type="entry name" value="ABC_transporter-like_ATP-bd"/>
</dbReference>
<keyword evidence="3 8" id="KW-0812">Transmembrane</keyword>